<evidence type="ECO:0000256" key="4">
    <source>
        <dbReference type="ARBA" id="ARBA00022679"/>
    </source>
</evidence>
<reference evidence="17 18" key="1">
    <citation type="submission" date="2023-01" db="EMBL/GenBank/DDBJ databases">
        <authorList>
            <person name="Kreplak J."/>
        </authorList>
    </citation>
    <scope>NUCLEOTIDE SEQUENCE [LARGE SCALE GENOMIC DNA]</scope>
</reference>
<protein>
    <recommendedName>
        <fullName evidence="16">Protein kinase domain-containing protein</fullName>
    </recommendedName>
</protein>
<keyword evidence="11" id="KW-0472">Membrane</keyword>
<dbReference type="GO" id="GO:0005524">
    <property type="term" value="F:ATP binding"/>
    <property type="evidence" value="ECO:0007669"/>
    <property type="project" value="UniProtKB-KW"/>
</dbReference>
<evidence type="ECO:0000256" key="15">
    <source>
        <dbReference type="SAM" id="SignalP"/>
    </source>
</evidence>
<dbReference type="InterPro" id="IPR011009">
    <property type="entry name" value="Kinase-like_dom_sf"/>
</dbReference>
<evidence type="ECO:0000313" key="18">
    <source>
        <dbReference type="Proteomes" id="UP001157006"/>
    </source>
</evidence>
<keyword evidence="18" id="KW-1185">Reference proteome</keyword>
<dbReference type="PANTHER" id="PTHR48053">
    <property type="entry name" value="LEUCINE RICH REPEAT FAMILY PROTEIN, EXPRESSED"/>
    <property type="match status" value="1"/>
</dbReference>
<dbReference type="InterPro" id="IPR003591">
    <property type="entry name" value="Leu-rich_rpt_typical-subtyp"/>
</dbReference>
<keyword evidence="7" id="KW-0677">Repeat</keyword>
<evidence type="ECO:0000256" key="10">
    <source>
        <dbReference type="ARBA" id="ARBA00022989"/>
    </source>
</evidence>
<gene>
    <name evidence="17" type="ORF">VFH_I282480</name>
</gene>
<evidence type="ECO:0000256" key="5">
    <source>
        <dbReference type="ARBA" id="ARBA00022692"/>
    </source>
</evidence>
<dbReference type="InterPro" id="IPR051716">
    <property type="entry name" value="Plant_RL_S/T_kinase"/>
</dbReference>
<dbReference type="FunFam" id="3.80.10.10:FF:000393">
    <property type="entry name" value="LRR receptor-like serine/threonine-protein kinase RCH1"/>
    <property type="match status" value="1"/>
</dbReference>
<dbReference type="PROSITE" id="PS00108">
    <property type="entry name" value="PROTEIN_KINASE_ST"/>
    <property type="match status" value="1"/>
</dbReference>
<keyword evidence="9" id="KW-0067">ATP-binding</keyword>
<dbReference type="FunFam" id="1.10.510.10:FF:000388">
    <property type="entry name" value="Leucine-rich repeat receptor-like tyrosine-protein kinase PXC3"/>
    <property type="match status" value="1"/>
</dbReference>
<dbReference type="EMBL" id="OX451736">
    <property type="protein sequence ID" value="CAI8587064.1"/>
    <property type="molecule type" value="Genomic_DNA"/>
</dbReference>
<keyword evidence="4" id="KW-0808">Transferase</keyword>
<dbReference type="SMART" id="SM00220">
    <property type="entry name" value="S_TKc"/>
    <property type="match status" value="1"/>
</dbReference>
<dbReference type="Pfam" id="PF13855">
    <property type="entry name" value="LRR_8"/>
    <property type="match status" value="2"/>
</dbReference>
<accession>A0AAV0YQW8</accession>
<dbReference type="InterPro" id="IPR032675">
    <property type="entry name" value="LRR_dom_sf"/>
</dbReference>
<dbReference type="Pfam" id="PF00560">
    <property type="entry name" value="LRR_1"/>
    <property type="match status" value="4"/>
</dbReference>
<name>A0AAV0YQW8_VICFA</name>
<evidence type="ECO:0000256" key="8">
    <source>
        <dbReference type="ARBA" id="ARBA00022741"/>
    </source>
</evidence>
<dbReference type="InterPro" id="IPR013210">
    <property type="entry name" value="LRR_N_plant-typ"/>
</dbReference>
<organism evidence="17 18">
    <name type="scientific">Vicia faba</name>
    <name type="common">Broad bean</name>
    <name type="synonym">Faba vulgaris</name>
    <dbReference type="NCBI Taxonomy" id="3906"/>
    <lineage>
        <taxon>Eukaryota</taxon>
        <taxon>Viridiplantae</taxon>
        <taxon>Streptophyta</taxon>
        <taxon>Embryophyta</taxon>
        <taxon>Tracheophyta</taxon>
        <taxon>Spermatophyta</taxon>
        <taxon>Magnoliopsida</taxon>
        <taxon>eudicotyledons</taxon>
        <taxon>Gunneridae</taxon>
        <taxon>Pentapetalae</taxon>
        <taxon>rosids</taxon>
        <taxon>fabids</taxon>
        <taxon>Fabales</taxon>
        <taxon>Fabaceae</taxon>
        <taxon>Papilionoideae</taxon>
        <taxon>50 kb inversion clade</taxon>
        <taxon>NPAAA clade</taxon>
        <taxon>Hologalegina</taxon>
        <taxon>IRL clade</taxon>
        <taxon>Fabeae</taxon>
        <taxon>Vicia</taxon>
    </lineage>
</organism>
<evidence type="ECO:0000256" key="6">
    <source>
        <dbReference type="ARBA" id="ARBA00022729"/>
    </source>
</evidence>
<evidence type="ECO:0000256" key="7">
    <source>
        <dbReference type="ARBA" id="ARBA00022737"/>
    </source>
</evidence>
<dbReference type="Gene3D" id="1.10.510.10">
    <property type="entry name" value="Transferase(Phosphotransferase) domain 1"/>
    <property type="match status" value="1"/>
</dbReference>
<evidence type="ECO:0000256" key="11">
    <source>
        <dbReference type="ARBA" id="ARBA00023136"/>
    </source>
</evidence>
<feature type="domain" description="Protein kinase" evidence="16">
    <location>
        <begin position="629"/>
        <end position="912"/>
    </location>
</feature>
<dbReference type="AlphaFoldDB" id="A0AAV0YQW8"/>
<dbReference type="PROSITE" id="PS51450">
    <property type="entry name" value="LRR"/>
    <property type="match status" value="1"/>
</dbReference>
<comment type="similarity">
    <text evidence="2">Belongs to the protein kinase superfamily. Ser/Thr protein kinase family.</text>
</comment>
<dbReference type="GO" id="GO:0004672">
    <property type="term" value="F:protein kinase activity"/>
    <property type="evidence" value="ECO:0007669"/>
    <property type="project" value="InterPro"/>
</dbReference>
<dbReference type="PROSITE" id="PS50011">
    <property type="entry name" value="PROTEIN_KINASE_DOM"/>
    <property type="match status" value="1"/>
</dbReference>
<keyword evidence="12" id="KW-0675">Receptor</keyword>
<dbReference type="Proteomes" id="UP001157006">
    <property type="component" value="Chromosome 1L"/>
</dbReference>
<comment type="subcellular location">
    <subcellularLocation>
        <location evidence="1">Membrane</location>
        <topology evidence="1">Single-pass type I membrane protein</topology>
    </subcellularLocation>
</comment>
<dbReference type="PANTHER" id="PTHR48053:SF161">
    <property type="entry name" value="PROTEIN KINASE DOMAIN-CONTAINING PROTEIN"/>
    <property type="match status" value="1"/>
</dbReference>
<dbReference type="InterPro" id="IPR000719">
    <property type="entry name" value="Prot_kinase_dom"/>
</dbReference>
<feature type="signal peptide" evidence="15">
    <location>
        <begin position="1"/>
        <end position="25"/>
    </location>
</feature>
<dbReference type="SMART" id="SM00369">
    <property type="entry name" value="LRR_TYP"/>
    <property type="match status" value="5"/>
</dbReference>
<keyword evidence="5" id="KW-0812">Transmembrane</keyword>
<sequence length="915" mass="101060">MSAHSKNMSLFLLLIKFLFFSCCNSLLDEQGQALLAWKKSLNTNSNALLPSWNVSNQTPCNWFGVKCNLQGEVEEINLKSLNLQGSSLPSNFQPLKSLKVLVLSSMNLTGRIPKEFGEYQELVFIDLSENSLFGEIPEEVCRLSKLQSLALHANSLEENIPFHIGNLSSLVNLTLFDNKLCGEIPKSIGLLSKLQVFRAGGNKNLNGEIPSEIGNCSDLVVLGLAETSISGSIPSSIGMLKKLQTIAIYTTKLSGSIPEEIGNCSELQNLYLYENSISGSIPRQIGELGKLQSLLLWKNNIVGMIPEELGRCKDLSVIDLSENLLTGSIPISFGKLSNLQALQLSANRLSGIIPPEISSCASLTQLEVDNNTLSGEIPSVIGKLRSLTLFFAWKNKLTGKIPNSLSQCENLQALDLSYNNLTGTIPKQLFLLKNLTQLMLLSNDLEGFIPPDIGNCTSLRRLRLNQNRLVGIIPFEIANLKSLKFLDLNNNHLVGEIPSTISRCRNLEFIDLSHNKLLGNLDAVSNLQSLVSLNVSFNEFSGELPNTPFFRKLPLSDLTGNNISKVKDDTRLAMKIILFILLSTSAVLTLFLIHVAVRACIANDVNNGWLMTLYDDHYCSADDDIVKNLKPSNVIDTGSCGVSYKVKTPKGQILAVKKTLPSTDSEALISEIDMLCSIKHKNITRLLGWGSNFLSTKNMMVQFYEYLPSLSSVLHGSEKGKLDWDTRYEIILGLAQALSYLHHDCVPSMLHADVKATNVLLGPGYHPYLTCFGLVKIASEKVDDAKSNPVQRPAHTGSSRGYIDPELNSTQKINEKIDVYSFGVVILEILTGRHPLDPTLPEGIHLVQWAKNHLASKKDPFEILDSKLRGRTKPTTMHEILQTLAVSILCVNTKAHERPTMKDTLAMLNQFRYFV</sequence>
<dbReference type="GO" id="GO:0016020">
    <property type="term" value="C:membrane"/>
    <property type="evidence" value="ECO:0007669"/>
    <property type="project" value="UniProtKB-SubCell"/>
</dbReference>
<dbReference type="Pfam" id="PF00069">
    <property type="entry name" value="Pkinase"/>
    <property type="match status" value="1"/>
</dbReference>
<evidence type="ECO:0000256" key="1">
    <source>
        <dbReference type="ARBA" id="ARBA00004479"/>
    </source>
</evidence>
<keyword evidence="10" id="KW-1133">Transmembrane helix</keyword>
<dbReference type="FunFam" id="3.80.10.10:FF:001194">
    <property type="entry name" value="Leucine-rich receptor-like protein kinase family protein"/>
    <property type="match status" value="1"/>
</dbReference>
<evidence type="ECO:0000256" key="12">
    <source>
        <dbReference type="ARBA" id="ARBA00023170"/>
    </source>
</evidence>
<evidence type="ECO:0000256" key="9">
    <source>
        <dbReference type="ARBA" id="ARBA00022840"/>
    </source>
</evidence>
<keyword evidence="3" id="KW-0433">Leucine-rich repeat</keyword>
<keyword evidence="6 15" id="KW-0732">Signal</keyword>
<dbReference type="InterPro" id="IPR001611">
    <property type="entry name" value="Leu-rich_rpt"/>
</dbReference>
<evidence type="ECO:0000256" key="3">
    <source>
        <dbReference type="ARBA" id="ARBA00022614"/>
    </source>
</evidence>
<keyword evidence="8" id="KW-0547">Nucleotide-binding</keyword>
<evidence type="ECO:0000256" key="14">
    <source>
        <dbReference type="SAM" id="MobiDB-lite"/>
    </source>
</evidence>
<dbReference type="Gene3D" id="3.80.10.10">
    <property type="entry name" value="Ribonuclease Inhibitor"/>
    <property type="match status" value="4"/>
</dbReference>
<dbReference type="Gene3D" id="3.30.200.20">
    <property type="entry name" value="Phosphorylase Kinase, domain 1"/>
    <property type="match status" value="1"/>
</dbReference>
<keyword evidence="13" id="KW-0325">Glycoprotein</keyword>
<evidence type="ECO:0000256" key="13">
    <source>
        <dbReference type="ARBA" id="ARBA00023180"/>
    </source>
</evidence>
<dbReference type="InterPro" id="IPR008271">
    <property type="entry name" value="Ser/Thr_kinase_AS"/>
</dbReference>
<dbReference type="PRINTS" id="PR00019">
    <property type="entry name" value="LEURICHRPT"/>
</dbReference>
<feature type="chain" id="PRO_5043886168" description="Protein kinase domain-containing protein" evidence="15">
    <location>
        <begin position="26"/>
        <end position="915"/>
    </location>
</feature>
<dbReference type="FunFam" id="3.80.10.10:FF:000041">
    <property type="entry name" value="LRR receptor-like serine/threonine-protein kinase ERECTA"/>
    <property type="match status" value="1"/>
</dbReference>
<proteinExistence type="inferred from homology"/>
<dbReference type="SUPFAM" id="SSF56112">
    <property type="entry name" value="Protein kinase-like (PK-like)"/>
    <property type="match status" value="1"/>
</dbReference>
<evidence type="ECO:0000313" key="17">
    <source>
        <dbReference type="EMBL" id="CAI8587064.1"/>
    </source>
</evidence>
<dbReference type="Pfam" id="PF08263">
    <property type="entry name" value="LRRNT_2"/>
    <property type="match status" value="1"/>
</dbReference>
<evidence type="ECO:0000256" key="2">
    <source>
        <dbReference type="ARBA" id="ARBA00008684"/>
    </source>
</evidence>
<dbReference type="SUPFAM" id="SSF52058">
    <property type="entry name" value="L domain-like"/>
    <property type="match status" value="2"/>
</dbReference>
<feature type="region of interest" description="Disordered" evidence="14">
    <location>
        <begin position="785"/>
        <end position="805"/>
    </location>
</feature>
<evidence type="ECO:0000259" key="16">
    <source>
        <dbReference type="PROSITE" id="PS50011"/>
    </source>
</evidence>